<evidence type="ECO:0000256" key="9">
    <source>
        <dbReference type="HAMAP-Rule" id="MF_00161"/>
    </source>
</evidence>
<evidence type="ECO:0000256" key="8">
    <source>
        <dbReference type="ARBA" id="ARBA00023136"/>
    </source>
</evidence>
<keyword evidence="2 9" id="KW-1003">Cell membrane</keyword>
<dbReference type="HAMAP" id="MF_00161">
    <property type="entry name" value="LspA"/>
    <property type="match status" value="1"/>
</dbReference>
<proteinExistence type="inferred from homology"/>
<dbReference type="Pfam" id="PF01252">
    <property type="entry name" value="Peptidase_A8"/>
    <property type="match status" value="1"/>
</dbReference>
<dbReference type="PANTHER" id="PTHR33695:SF1">
    <property type="entry name" value="LIPOPROTEIN SIGNAL PEPTIDASE"/>
    <property type="match status" value="1"/>
</dbReference>
<dbReference type="InterPro" id="IPR001872">
    <property type="entry name" value="Peptidase_A8"/>
</dbReference>
<gene>
    <name evidence="9 12" type="primary">lspA</name>
    <name evidence="12" type="ORF">SV7mr_08800</name>
</gene>
<dbReference type="GO" id="GO:0004190">
    <property type="term" value="F:aspartic-type endopeptidase activity"/>
    <property type="evidence" value="ECO:0007669"/>
    <property type="project" value="UniProtKB-UniRule"/>
</dbReference>
<keyword evidence="3 9" id="KW-0645">Protease</keyword>
<accession>A0A517SQJ2</accession>
<dbReference type="PRINTS" id="PR00781">
    <property type="entry name" value="LIPOSIGPTASE"/>
</dbReference>
<keyword evidence="4 9" id="KW-0812">Transmembrane</keyword>
<evidence type="ECO:0000313" key="13">
    <source>
        <dbReference type="Proteomes" id="UP000315003"/>
    </source>
</evidence>
<keyword evidence="13" id="KW-1185">Reference proteome</keyword>
<reference evidence="12 13" key="1">
    <citation type="submission" date="2019-02" db="EMBL/GenBank/DDBJ databases">
        <title>Deep-cultivation of Planctomycetes and their phenomic and genomic characterization uncovers novel biology.</title>
        <authorList>
            <person name="Wiegand S."/>
            <person name="Jogler M."/>
            <person name="Boedeker C."/>
            <person name="Pinto D."/>
            <person name="Vollmers J."/>
            <person name="Rivas-Marin E."/>
            <person name="Kohn T."/>
            <person name="Peeters S.H."/>
            <person name="Heuer A."/>
            <person name="Rast P."/>
            <person name="Oberbeckmann S."/>
            <person name="Bunk B."/>
            <person name="Jeske O."/>
            <person name="Meyerdierks A."/>
            <person name="Storesund J.E."/>
            <person name="Kallscheuer N."/>
            <person name="Luecker S."/>
            <person name="Lage O.M."/>
            <person name="Pohl T."/>
            <person name="Merkel B.J."/>
            <person name="Hornburger P."/>
            <person name="Mueller R.-W."/>
            <person name="Bruemmer F."/>
            <person name="Labrenz M."/>
            <person name="Spormann A.M."/>
            <person name="Op den Camp H."/>
            <person name="Overmann J."/>
            <person name="Amann R."/>
            <person name="Jetten M.S.M."/>
            <person name="Mascher T."/>
            <person name="Medema M.H."/>
            <person name="Devos D.P."/>
            <person name="Kaster A.-K."/>
            <person name="Ovreas L."/>
            <person name="Rohde M."/>
            <person name="Galperin M.Y."/>
            <person name="Jogler C."/>
        </authorList>
    </citation>
    <scope>NUCLEOTIDE SEQUENCE [LARGE SCALE GENOMIC DNA]</scope>
    <source>
        <strain evidence="12 13">SV_7m_r</strain>
    </source>
</reference>
<organism evidence="12 13">
    <name type="scientific">Stieleria bergensis</name>
    <dbReference type="NCBI Taxonomy" id="2528025"/>
    <lineage>
        <taxon>Bacteria</taxon>
        <taxon>Pseudomonadati</taxon>
        <taxon>Planctomycetota</taxon>
        <taxon>Planctomycetia</taxon>
        <taxon>Pirellulales</taxon>
        <taxon>Pirellulaceae</taxon>
        <taxon>Stieleria</taxon>
    </lineage>
</organism>
<sequence length="247" mass="27031">MTAWDRSTVVAGATAPEIGLIAVLEKGRNHRMTPKSERQDASSRTEPSLLKRGVLFLSLAVLGGGLDLYTKQAIFAWRGLPGEKDIWWVWEPYFGIETAVNIGALFGVGAGKGTLFAAISILAAIGVIVWLFVFRGARSLWLTWAMGLVGGGIIGNLYDRLGLWWDATMNPEWKSGVRDWVLWRINEQWTWPNFNIADSLLVVGAGMLLYQSLFPGQFESLVDEDPSSSETPAEDVAAENVAADASD</sequence>
<comment type="catalytic activity">
    <reaction evidence="9">
        <text>Release of signal peptides from bacterial membrane prolipoproteins. Hydrolyzes -Xaa-Yaa-Zaa-|-(S,diacylglyceryl)Cys-, in which Xaa is hydrophobic (preferably Leu), and Yaa (Ala or Ser) and Zaa (Gly or Ala) have small, neutral side chains.</text>
        <dbReference type="EC" id="3.4.23.36"/>
    </reaction>
</comment>
<dbReference type="EC" id="3.4.23.36" evidence="9"/>
<protein>
    <recommendedName>
        <fullName evidence="9">Lipoprotein signal peptidase</fullName>
        <ecNumber evidence="9">3.4.23.36</ecNumber>
    </recommendedName>
    <alternativeName>
        <fullName evidence="9">Prolipoprotein signal peptidase</fullName>
    </alternativeName>
    <alternativeName>
        <fullName evidence="9">Signal peptidase II</fullName>
        <shortName evidence="9">SPase II</shortName>
    </alternativeName>
</protein>
<evidence type="ECO:0000256" key="10">
    <source>
        <dbReference type="RuleBase" id="RU004181"/>
    </source>
</evidence>
<evidence type="ECO:0000256" key="7">
    <source>
        <dbReference type="ARBA" id="ARBA00022989"/>
    </source>
</evidence>
<keyword evidence="5 9" id="KW-0064">Aspartyl protease</keyword>
<evidence type="ECO:0000256" key="4">
    <source>
        <dbReference type="ARBA" id="ARBA00022692"/>
    </source>
</evidence>
<comment type="pathway">
    <text evidence="9">Protein modification; lipoprotein biosynthesis (signal peptide cleavage).</text>
</comment>
<keyword evidence="6 9" id="KW-0378">Hydrolase</keyword>
<comment type="similarity">
    <text evidence="1 9 10">Belongs to the peptidase A8 family.</text>
</comment>
<evidence type="ECO:0000256" key="11">
    <source>
        <dbReference type="SAM" id="MobiDB-lite"/>
    </source>
</evidence>
<feature type="transmembrane region" description="Helical" evidence="9">
    <location>
        <begin position="140"/>
        <end position="158"/>
    </location>
</feature>
<evidence type="ECO:0000256" key="5">
    <source>
        <dbReference type="ARBA" id="ARBA00022750"/>
    </source>
</evidence>
<feature type="compositionally biased region" description="Acidic residues" evidence="11">
    <location>
        <begin position="223"/>
        <end position="237"/>
    </location>
</feature>
<dbReference type="GO" id="GO:0005886">
    <property type="term" value="C:plasma membrane"/>
    <property type="evidence" value="ECO:0007669"/>
    <property type="project" value="UniProtKB-SubCell"/>
</dbReference>
<dbReference type="EMBL" id="CP036272">
    <property type="protein sequence ID" value="QDT58388.1"/>
    <property type="molecule type" value="Genomic_DNA"/>
</dbReference>
<keyword evidence="8 9" id="KW-0472">Membrane</keyword>
<feature type="region of interest" description="Disordered" evidence="11">
    <location>
        <begin position="223"/>
        <end position="247"/>
    </location>
</feature>
<dbReference type="Proteomes" id="UP000315003">
    <property type="component" value="Chromosome"/>
</dbReference>
<evidence type="ECO:0000256" key="3">
    <source>
        <dbReference type="ARBA" id="ARBA00022670"/>
    </source>
</evidence>
<evidence type="ECO:0000256" key="6">
    <source>
        <dbReference type="ARBA" id="ARBA00022801"/>
    </source>
</evidence>
<dbReference type="GO" id="GO:0006508">
    <property type="term" value="P:proteolysis"/>
    <property type="evidence" value="ECO:0007669"/>
    <property type="project" value="UniProtKB-KW"/>
</dbReference>
<name>A0A517SQJ2_9BACT</name>
<comment type="subcellular location">
    <subcellularLocation>
        <location evidence="9">Cell membrane</location>
        <topology evidence="9">Multi-pass membrane protein</topology>
    </subcellularLocation>
</comment>
<comment type="function">
    <text evidence="9">This protein specifically catalyzes the removal of signal peptides from prolipoproteins.</text>
</comment>
<dbReference type="UniPathway" id="UPA00665"/>
<feature type="transmembrane region" description="Helical" evidence="9">
    <location>
        <begin position="90"/>
        <end position="109"/>
    </location>
</feature>
<feature type="transmembrane region" description="Helical" evidence="9">
    <location>
        <begin position="115"/>
        <end position="133"/>
    </location>
</feature>
<feature type="active site" evidence="9">
    <location>
        <position position="198"/>
    </location>
</feature>
<evidence type="ECO:0000256" key="1">
    <source>
        <dbReference type="ARBA" id="ARBA00006139"/>
    </source>
</evidence>
<keyword evidence="7 9" id="KW-1133">Transmembrane helix</keyword>
<feature type="transmembrane region" description="Helical" evidence="9">
    <location>
        <begin position="49"/>
        <end position="69"/>
    </location>
</feature>
<feature type="compositionally biased region" description="Low complexity" evidence="11">
    <location>
        <begin position="238"/>
        <end position="247"/>
    </location>
</feature>
<dbReference type="AlphaFoldDB" id="A0A517SQJ2"/>
<keyword evidence="12" id="KW-0449">Lipoprotein</keyword>
<evidence type="ECO:0000256" key="2">
    <source>
        <dbReference type="ARBA" id="ARBA00022475"/>
    </source>
</evidence>
<evidence type="ECO:0000313" key="12">
    <source>
        <dbReference type="EMBL" id="QDT58388.1"/>
    </source>
</evidence>
<dbReference type="PANTHER" id="PTHR33695">
    <property type="entry name" value="LIPOPROTEIN SIGNAL PEPTIDASE"/>
    <property type="match status" value="1"/>
</dbReference>
<feature type="active site" evidence="9">
    <location>
        <position position="179"/>
    </location>
</feature>